<keyword evidence="1" id="KW-1133">Transmembrane helix</keyword>
<dbReference type="EMBL" id="JAOQJL010000059">
    <property type="protein sequence ID" value="MCU6767225.1"/>
    <property type="molecule type" value="Genomic_DNA"/>
</dbReference>
<protein>
    <recommendedName>
        <fullName evidence="4">SHOCT domain-containing protein</fullName>
    </recommendedName>
</protein>
<evidence type="ECO:0000313" key="2">
    <source>
        <dbReference type="EMBL" id="MCU6767225.1"/>
    </source>
</evidence>
<comment type="caution">
    <text evidence="2">The sequence shown here is derived from an EMBL/GenBank/DDBJ whole genome shotgun (WGS) entry which is preliminary data.</text>
</comment>
<organism evidence="2 3">
    <name type="scientific">Blautia ammoniilytica</name>
    <dbReference type="NCBI Taxonomy" id="2981782"/>
    <lineage>
        <taxon>Bacteria</taxon>
        <taxon>Bacillati</taxon>
        <taxon>Bacillota</taxon>
        <taxon>Clostridia</taxon>
        <taxon>Lachnospirales</taxon>
        <taxon>Lachnospiraceae</taxon>
        <taxon>Blautia</taxon>
    </lineage>
</organism>
<dbReference type="Proteomes" id="UP001652409">
    <property type="component" value="Unassembled WGS sequence"/>
</dbReference>
<feature type="transmembrane region" description="Helical" evidence="1">
    <location>
        <begin position="126"/>
        <end position="146"/>
    </location>
</feature>
<feature type="transmembrane region" description="Helical" evidence="1">
    <location>
        <begin position="55"/>
        <end position="78"/>
    </location>
</feature>
<proteinExistence type="predicted"/>
<accession>A0ABT2TYB7</accession>
<dbReference type="RefSeq" id="WP_158422885.1">
    <property type="nucleotide sequence ID" value="NZ_JAOQJL010000059.1"/>
</dbReference>
<evidence type="ECO:0008006" key="4">
    <source>
        <dbReference type="Google" id="ProtNLM"/>
    </source>
</evidence>
<keyword evidence="1" id="KW-0812">Transmembrane</keyword>
<evidence type="ECO:0000313" key="3">
    <source>
        <dbReference type="Proteomes" id="UP001652409"/>
    </source>
</evidence>
<sequence>MKRNKKCNIAGILFTLLLIYEAYSYVMFLKVLSKFGFEMAWRQLYFRSYEDGCEWVMIIGKLFAIESLIIMINSSFRLTKARIGMRKKTAIVYFFAQFSMWLVTFSLNTYHAILNSWSMRTFLYNVWNFGMIYICVIVYLIAYCLYRSGKAKQKEIVPDTCSEERKISYYKNLLDHKVITKKEYQSMIEKIKIGQLM</sequence>
<feature type="transmembrane region" description="Helical" evidence="1">
    <location>
        <begin position="90"/>
        <end position="114"/>
    </location>
</feature>
<keyword evidence="1" id="KW-0472">Membrane</keyword>
<evidence type="ECO:0000256" key="1">
    <source>
        <dbReference type="SAM" id="Phobius"/>
    </source>
</evidence>
<reference evidence="2 3" key="1">
    <citation type="journal article" date="2021" name="ISME Commun">
        <title>Automated analysis of genomic sequences facilitates high-throughput and comprehensive description of bacteria.</title>
        <authorList>
            <person name="Hitch T.C.A."/>
        </authorList>
    </citation>
    <scope>NUCLEOTIDE SEQUENCE [LARGE SCALE GENOMIC DNA]</scope>
    <source>
        <strain evidence="2 3">Sanger_23</strain>
    </source>
</reference>
<gene>
    <name evidence="2" type="ORF">OCV61_17825</name>
</gene>
<name>A0ABT2TYB7_9FIRM</name>
<keyword evidence="3" id="KW-1185">Reference proteome</keyword>